<keyword evidence="3" id="KW-0808">Transferase</keyword>
<dbReference type="InterPro" id="IPR002656">
    <property type="entry name" value="Acyl_transf_3_dom"/>
</dbReference>
<feature type="transmembrane region" description="Helical" evidence="1">
    <location>
        <begin position="220"/>
        <end position="238"/>
    </location>
</feature>
<dbReference type="GO" id="GO:0016787">
    <property type="term" value="F:hydrolase activity"/>
    <property type="evidence" value="ECO:0007669"/>
    <property type="project" value="UniProtKB-KW"/>
</dbReference>
<dbReference type="GO" id="GO:0016747">
    <property type="term" value="F:acyltransferase activity, transferring groups other than amino-acyl groups"/>
    <property type="evidence" value="ECO:0007669"/>
    <property type="project" value="InterPro"/>
</dbReference>
<dbReference type="EMBL" id="FMVT01000002">
    <property type="protein sequence ID" value="SCY08955.1"/>
    <property type="molecule type" value="Genomic_DNA"/>
</dbReference>
<evidence type="ECO:0000313" key="4">
    <source>
        <dbReference type="Proteomes" id="UP000199502"/>
    </source>
</evidence>
<keyword evidence="1" id="KW-0812">Transmembrane</keyword>
<name>A0A1G5D2P7_9RHOB</name>
<sequence>MQALPDAVQARVNYDSFDGLRGVTALAVVIYHMAPLAGTGQIMPHGYLAVDLFFVLSGFVIAEAYGPRLRAGMGLRNFMAVRLMRLYPLFFLGQVLGFAVMAVTGHDPAALAQAFAAGALLLPLPVSFGEIELIYALNSPSWSLFFELAINLAFVFLVLVTRRRLVQLILLSALALVATALRYGSLDVGWNLGNFAGGVPRVAFSFLVGMALARSAPAMRTGNGVPLVLILVVLTLFVMPVTAWWFDLLTVVVVLPAVVYAAASRQPTGFVSRMSRQLGRISYPVYIIHAPLLHLGDWLIRTWHVPPALHGLAWAAVLAIILLLSELAVSHYDQPVRRGLPRVLDLMRRPGRPA</sequence>
<accession>A0A1G5D2P7</accession>
<keyword evidence="1" id="KW-1133">Transmembrane helix</keyword>
<gene>
    <name evidence="3" type="ORF">SAMN05660710_00634</name>
</gene>
<proteinExistence type="predicted"/>
<reference evidence="3 4" key="1">
    <citation type="submission" date="2016-10" db="EMBL/GenBank/DDBJ databases">
        <authorList>
            <person name="de Groot N.N."/>
        </authorList>
    </citation>
    <scope>NUCLEOTIDE SEQUENCE [LARGE SCALE GENOMIC DNA]</scope>
    <source>
        <strain evidence="3 4">CGMCC 1.8925</strain>
    </source>
</reference>
<dbReference type="AlphaFoldDB" id="A0A1G5D2P7"/>
<feature type="transmembrane region" description="Helical" evidence="1">
    <location>
        <begin position="46"/>
        <end position="66"/>
    </location>
</feature>
<keyword evidence="3" id="KW-0012">Acyltransferase</keyword>
<feature type="transmembrane region" description="Helical" evidence="1">
    <location>
        <begin position="20"/>
        <end position="39"/>
    </location>
</feature>
<protein>
    <submittedName>
        <fullName evidence="3">Peptidoglycan/LPS O-acetylase OafA/YrhL, contains acyltransferase and SGNH-hydrolase domains</fullName>
    </submittedName>
</protein>
<dbReference type="InterPro" id="IPR050879">
    <property type="entry name" value="Acyltransferase_3"/>
</dbReference>
<feature type="transmembrane region" description="Helical" evidence="1">
    <location>
        <begin position="312"/>
        <end position="332"/>
    </location>
</feature>
<keyword evidence="3" id="KW-0378">Hydrolase</keyword>
<dbReference type="PANTHER" id="PTHR23028:SF134">
    <property type="entry name" value="PUTATIVE (AFU_ORTHOLOGUE AFUA_4G08520)-RELATED"/>
    <property type="match status" value="1"/>
</dbReference>
<keyword evidence="4" id="KW-1185">Reference proteome</keyword>
<dbReference type="STRING" id="336292.SAMN05660710_00634"/>
<dbReference type="PANTHER" id="PTHR23028">
    <property type="entry name" value="ACETYLTRANSFERASE"/>
    <property type="match status" value="1"/>
</dbReference>
<feature type="transmembrane region" description="Helical" evidence="1">
    <location>
        <begin position="168"/>
        <end position="186"/>
    </location>
</feature>
<feature type="transmembrane region" description="Helical" evidence="1">
    <location>
        <begin position="192"/>
        <end position="213"/>
    </location>
</feature>
<feature type="transmembrane region" description="Helical" evidence="1">
    <location>
        <begin position="142"/>
        <end position="161"/>
    </location>
</feature>
<keyword evidence="1" id="KW-0472">Membrane</keyword>
<dbReference type="RefSeq" id="WP_175453218.1">
    <property type="nucleotide sequence ID" value="NZ_FMVT01000002.1"/>
</dbReference>
<dbReference type="Pfam" id="PF01757">
    <property type="entry name" value="Acyl_transf_3"/>
    <property type="match status" value="1"/>
</dbReference>
<organism evidence="3 4">
    <name type="scientific">Paracoccus tibetensis</name>
    <dbReference type="NCBI Taxonomy" id="336292"/>
    <lineage>
        <taxon>Bacteria</taxon>
        <taxon>Pseudomonadati</taxon>
        <taxon>Pseudomonadota</taxon>
        <taxon>Alphaproteobacteria</taxon>
        <taxon>Rhodobacterales</taxon>
        <taxon>Paracoccaceae</taxon>
        <taxon>Paracoccus</taxon>
    </lineage>
</organism>
<evidence type="ECO:0000256" key="1">
    <source>
        <dbReference type="SAM" id="Phobius"/>
    </source>
</evidence>
<evidence type="ECO:0000259" key="2">
    <source>
        <dbReference type="Pfam" id="PF01757"/>
    </source>
</evidence>
<feature type="transmembrane region" description="Helical" evidence="1">
    <location>
        <begin position="86"/>
        <end position="103"/>
    </location>
</feature>
<dbReference type="Proteomes" id="UP000199502">
    <property type="component" value="Unassembled WGS sequence"/>
</dbReference>
<feature type="domain" description="Acyltransferase 3" evidence="2">
    <location>
        <begin position="15"/>
        <end position="322"/>
    </location>
</feature>
<evidence type="ECO:0000313" key="3">
    <source>
        <dbReference type="EMBL" id="SCY08955.1"/>
    </source>
</evidence>